<accession>V8N7D9</accession>
<dbReference type="AlphaFoldDB" id="V8N7D9"/>
<dbReference type="Gene3D" id="2.10.50.30">
    <property type="entry name" value="GPCR, family 3, nine cysteines domain"/>
    <property type="match status" value="2"/>
</dbReference>
<dbReference type="PANTHER" id="PTHR24061:SF599">
    <property type="entry name" value="G-PROTEIN COUPLED RECEPTORS FAMILY 3 PROFILE DOMAIN-CONTAINING PROTEIN"/>
    <property type="match status" value="1"/>
</dbReference>
<organism evidence="2 3">
    <name type="scientific">Ophiophagus hannah</name>
    <name type="common">King cobra</name>
    <name type="synonym">Naja hannah</name>
    <dbReference type="NCBI Taxonomy" id="8665"/>
    <lineage>
        <taxon>Eukaryota</taxon>
        <taxon>Metazoa</taxon>
        <taxon>Chordata</taxon>
        <taxon>Craniata</taxon>
        <taxon>Vertebrata</taxon>
        <taxon>Euteleostomi</taxon>
        <taxon>Lepidosauria</taxon>
        <taxon>Squamata</taxon>
        <taxon>Bifurcata</taxon>
        <taxon>Unidentata</taxon>
        <taxon>Episquamata</taxon>
        <taxon>Toxicofera</taxon>
        <taxon>Serpentes</taxon>
        <taxon>Colubroidea</taxon>
        <taxon>Elapidae</taxon>
        <taxon>Elapinae</taxon>
        <taxon>Ophiophagus</taxon>
    </lineage>
</organism>
<comment type="caution">
    <text evidence="2">The sequence shown here is derived from an EMBL/GenBank/DDBJ whole genome shotgun (WGS) entry which is preliminary data.</text>
</comment>
<dbReference type="PANTHER" id="PTHR24061">
    <property type="entry name" value="CALCIUM-SENSING RECEPTOR-RELATED"/>
    <property type="match status" value="1"/>
</dbReference>
<feature type="non-terminal residue" evidence="2">
    <location>
        <position position="1"/>
    </location>
</feature>
<dbReference type="Proteomes" id="UP000018936">
    <property type="component" value="Unassembled WGS sequence"/>
</dbReference>
<reference evidence="2 3" key="1">
    <citation type="journal article" date="2013" name="Proc. Natl. Acad. Sci. U.S.A.">
        <title>The king cobra genome reveals dynamic gene evolution and adaptation in the snake venom system.</title>
        <authorList>
            <person name="Vonk F.J."/>
            <person name="Casewell N.R."/>
            <person name="Henkel C.V."/>
            <person name="Heimberg A.M."/>
            <person name="Jansen H.J."/>
            <person name="McCleary R.J."/>
            <person name="Kerkkamp H.M."/>
            <person name="Vos R.A."/>
            <person name="Guerreiro I."/>
            <person name="Calvete J.J."/>
            <person name="Wuster W."/>
            <person name="Woods A.E."/>
            <person name="Logan J.M."/>
            <person name="Harrison R.A."/>
            <person name="Castoe T.A."/>
            <person name="de Koning A.P."/>
            <person name="Pollock D.D."/>
            <person name="Yandell M."/>
            <person name="Calderon D."/>
            <person name="Renjifo C."/>
            <person name="Currier R.B."/>
            <person name="Salgado D."/>
            <person name="Pla D."/>
            <person name="Sanz L."/>
            <person name="Hyder A.S."/>
            <person name="Ribeiro J.M."/>
            <person name="Arntzen J.W."/>
            <person name="van den Thillart G.E."/>
            <person name="Boetzer M."/>
            <person name="Pirovano W."/>
            <person name="Dirks R.P."/>
            <person name="Spaink H.P."/>
            <person name="Duboule D."/>
            <person name="McGlinn E."/>
            <person name="Kini R.M."/>
            <person name="Richardson M.K."/>
        </authorList>
    </citation>
    <scope>NUCLEOTIDE SEQUENCE</scope>
    <source>
        <tissue evidence="2">Blood</tissue>
    </source>
</reference>
<dbReference type="InterPro" id="IPR000068">
    <property type="entry name" value="GPCR_3_Ca_sens_rcpt-rel"/>
</dbReference>
<dbReference type="InterPro" id="IPR038550">
    <property type="entry name" value="GPCR_3_9-Cys_sf"/>
</dbReference>
<dbReference type="EMBL" id="AZIM01008165">
    <property type="protein sequence ID" value="ETE57568.1"/>
    <property type="molecule type" value="Genomic_DNA"/>
</dbReference>
<proteinExistence type="predicted"/>
<feature type="domain" description="GPCR family 3 nine cysteines" evidence="1">
    <location>
        <begin position="67"/>
        <end position="104"/>
    </location>
</feature>
<feature type="domain" description="GPCR family 3 nine cysteines" evidence="1">
    <location>
        <begin position="14"/>
        <end position="60"/>
    </location>
</feature>
<gene>
    <name evidence="2" type="primary">Vmn2r26</name>
    <name evidence="2" type="ORF">L345_16714</name>
</gene>
<evidence type="ECO:0000313" key="2">
    <source>
        <dbReference type="EMBL" id="ETE57568.1"/>
    </source>
</evidence>
<protein>
    <submittedName>
        <fullName evidence="2">Vomeronasal type-2 receptor 26</fullName>
    </submittedName>
</protein>
<dbReference type="InterPro" id="IPR011500">
    <property type="entry name" value="GPCR_3_9-Cys_dom"/>
</dbReference>
<evidence type="ECO:0000313" key="3">
    <source>
        <dbReference type="Proteomes" id="UP000018936"/>
    </source>
</evidence>
<keyword evidence="3" id="KW-1185">Reference proteome</keyword>
<keyword evidence="2" id="KW-0675">Receptor</keyword>
<sequence>QILLYILVYQQVLPRSVCNDPCPAGYQKKKKEGQKFCCYDCDRCSDGKMSNMSVYFFHCKIEQIVLPRSVCNDPCPAGHQKKKKEGEKFCCYDCDPCSDGKMSNMS</sequence>
<evidence type="ECO:0000259" key="1">
    <source>
        <dbReference type="Pfam" id="PF07562"/>
    </source>
</evidence>
<dbReference type="Pfam" id="PF07562">
    <property type="entry name" value="NCD3G"/>
    <property type="match status" value="2"/>
</dbReference>
<feature type="non-terminal residue" evidence="2">
    <location>
        <position position="106"/>
    </location>
</feature>
<dbReference type="GO" id="GO:0004930">
    <property type="term" value="F:G protein-coupled receptor activity"/>
    <property type="evidence" value="ECO:0007669"/>
    <property type="project" value="InterPro"/>
</dbReference>
<name>V8N7D9_OPHHA</name>
<dbReference type="GO" id="GO:0005886">
    <property type="term" value="C:plasma membrane"/>
    <property type="evidence" value="ECO:0007669"/>
    <property type="project" value="TreeGrafter"/>
</dbReference>
<dbReference type="OrthoDB" id="5984008at2759"/>